<accession>A0A5C8GMF6</accession>
<dbReference type="RefSeq" id="WP_130830433.1">
    <property type="nucleotide sequence ID" value="NZ_SDIK01000013.1"/>
</dbReference>
<keyword evidence="3" id="KW-1185">Reference proteome</keyword>
<dbReference type="AlphaFoldDB" id="A0A5C8GMF6"/>
<keyword evidence="1" id="KW-0732">Signal</keyword>
<evidence type="ECO:0000313" key="3">
    <source>
        <dbReference type="Proteomes" id="UP000321612"/>
    </source>
</evidence>
<protein>
    <submittedName>
        <fullName evidence="2">Uncharacterized protein</fullName>
    </submittedName>
</protein>
<dbReference type="Proteomes" id="UP000321612">
    <property type="component" value="Unassembled WGS sequence"/>
</dbReference>
<feature type="chain" id="PRO_5022733189" evidence="1">
    <location>
        <begin position="21"/>
        <end position="174"/>
    </location>
</feature>
<gene>
    <name evidence="2" type="ORF">ETF27_01865</name>
</gene>
<evidence type="ECO:0000256" key="1">
    <source>
        <dbReference type="SAM" id="SignalP"/>
    </source>
</evidence>
<sequence length="174" mass="18926">MKRLIMMFAAVAMICGQTKAQEVNDNVSGTYSGNFYTVVKATEEVQSDAYSGTIQIIANEDGSSCSMELSGFATKESTFNSVKLDNVKLETAADGNKTITFDPLSVQLTTQDGKTYDGKIIPAGNENSIKGNSLSLVMMFPLSESEKLFIYFNGTKPTTEQPVQSEEPQETMPE</sequence>
<comment type="caution">
    <text evidence="2">The sequence shown here is derived from an EMBL/GenBank/DDBJ whole genome shotgun (WGS) entry which is preliminary data.</text>
</comment>
<feature type="signal peptide" evidence="1">
    <location>
        <begin position="1"/>
        <end position="20"/>
    </location>
</feature>
<organism evidence="2 3">
    <name type="scientific">Prevotella brunnea</name>
    <dbReference type="NCBI Taxonomy" id="2508867"/>
    <lineage>
        <taxon>Bacteria</taxon>
        <taxon>Pseudomonadati</taxon>
        <taxon>Bacteroidota</taxon>
        <taxon>Bacteroidia</taxon>
        <taxon>Bacteroidales</taxon>
        <taxon>Prevotellaceae</taxon>
        <taxon>Prevotella</taxon>
    </lineage>
</organism>
<dbReference type="EMBL" id="SDIK01000013">
    <property type="protein sequence ID" value="TXJ63014.1"/>
    <property type="molecule type" value="Genomic_DNA"/>
</dbReference>
<dbReference type="Gene3D" id="2.40.128.350">
    <property type="match status" value="1"/>
</dbReference>
<proteinExistence type="predicted"/>
<name>A0A5C8GMF6_9BACT</name>
<reference evidence="3" key="1">
    <citation type="submission" date="2019-05" db="EMBL/GenBank/DDBJ databases">
        <title>Prevotella brunnea sp. nov., isolated from a wound of a patient.</title>
        <authorList>
            <person name="Buhl M."/>
        </authorList>
    </citation>
    <scope>NUCLEOTIDE SEQUENCE [LARGE SCALE GENOMIC DNA]</scope>
    <source>
        <strain evidence="3">A2672</strain>
    </source>
</reference>
<evidence type="ECO:0000313" key="2">
    <source>
        <dbReference type="EMBL" id="TXJ63014.1"/>
    </source>
</evidence>